<dbReference type="Proteomes" id="UP000321947">
    <property type="component" value="Unassembled WGS sequence"/>
</dbReference>
<protein>
    <submittedName>
        <fullName evidence="3">CACTA en-spm transposon protein</fullName>
    </submittedName>
</protein>
<comment type="caution">
    <text evidence="3">The sequence shown here is derived from an EMBL/GenBank/DDBJ whole genome shotgun (WGS) entry which is preliminary data.</text>
</comment>
<evidence type="ECO:0000313" key="3">
    <source>
        <dbReference type="EMBL" id="KAA0060467.1"/>
    </source>
</evidence>
<evidence type="ECO:0000256" key="1">
    <source>
        <dbReference type="SAM" id="MobiDB-lite"/>
    </source>
</evidence>
<reference evidence="5 6" key="1">
    <citation type="submission" date="2019-08" db="EMBL/GenBank/DDBJ databases">
        <title>Draft genome sequences of two oriental melons (Cucumis melo L. var makuwa).</title>
        <authorList>
            <person name="Kwon S.-Y."/>
        </authorList>
    </citation>
    <scope>NUCLEOTIDE SEQUENCE [LARGE SCALE GENOMIC DNA]</scope>
    <source>
        <strain evidence="6">cv. Chang Bougi</strain>
        <strain evidence="5">cv. SW 3</strain>
        <tissue evidence="3">Leaf</tissue>
    </source>
</reference>
<proteinExistence type="predicted"/>
<organism evidence="3 5">
    <name type="scientific">Cucumis melo var. makuwa</name>
    <name type="common">Oriental melon</name>
    <dbReference type="NCBI Taxonomy" id="1194695"/>
    <lineage>
        <taxon>Eukaryota</taxon>
        <taxon>Viridiplantae</taxon>
        <taxon>Streptophyta</taxon>
        <taxon>Embryophyta</taxon>
        <taxon>Tracheophyta</taxon>
        <taxon>Spermatophyta</taxon>
        <taxon>Magnoliopsida</taxon>
        <taxon>eudicotyledons</taxon>
        <taxon>Gunneridae</taxon>
        <taxon>Pentapetalae</taxon>
        <taxon>rosids</taxon>
        <taxon>fabids</taxon>
        <taxon>Cucurbitales</taxon>
        <taxon>Cucurbitaceae</taxon>
        <taxon>Benincaseae</taxon>
        <taxon>Cucumis</taxon>
    </lineage>
</organism>
<evidence type="ECO:0000256" key="2">
    <source>
        <dbReference type="SAM" id="SignalP"/>
    </source>
</evidence>
<evidence type="ECO:0000313" key="4">
    <source>
        <dbReference type="EMBL" id="TYK18552.1"/>
    </source>
</evidence>
<keyword evidence="2" id="KW-0732">Signal</keyword>
<evidence type="ECO:0000313" key="6">
    <source>
        <dbReference type="Proteomes" id="UP000321947"/>
    </source>
</evidence>
<feature type="chain" id="PRO_5042722295" evidence="2">
    <location>
        <begin position="21"/>
        <end position="214"/>
    </location>
</feature>
<dbReference type="EMBL" id="SSTD01007659">
    <property type="protein sequence ID" value="TYK18552.1"/>
    <property type="molecule type" value="Genomic_DNA"/>
</dbReference>
<accession>A0A5A7V0Y7</accession>
<sequence length="214" mass="24013">MISSHFRLDLQLRFVLTVDALSVGTMSSFPICFQETDDLFLKFGDVLNNNNMGSSSVSNISDDSQPTPTPRRRQYSQNMELERYVQKNGKISITIAPRVKKPTSPHSIQFSNTIGHELTEERGQPVGCVNLFRETHANRSGQFISHTAMNAHNQMLELQSQPTLEGSQPLFGDEICKTICLLKINGAPSLSLERVVAVFHLHIREKCTLERLGN</sequence>
<dbReference type="EMBL" id="SSTE01005668">
    <property type="protein sequence ID" value="KAA0060467.1"/>
    <property type="molecule type" value="Genomic_DNA"/>
</dbReference>
<dbReference type="AlphaFoldDB" id="A0A5A7V0Y7"/>
<feature type="region of interest" description="Disordered" evidence="1">
    <location>
        <begin position="54"/>
        <end position="75"/>
    </location>
</feature>
<feature type="signal peptide" evidence="2">
    <location>
        <begin position="1"/>
        <end position="20"/>
    </location>
</feature>
<name>A0A5A7V0Y7_CUCMM</name>
<evidence type="ECO:0000313" key="5">
    <source>
        <dbReference type="Proteomes" id="UP000321393"/>
    </source>
</evidence>
<gene>
    <name evidence="4" type="ORF">E5676_scaffold119G00540</name>
    <name evidence="3" type="ORF">E6C27_scaffold22G002960</name>
</gene>
<dbReference type="Proteomes" id="UP000321393">
    <property type="component" value="Unassembled WGS sequence"/>
</dbReference>